<comment type="caution">
    <text evidence="7">The sequence shown here is derived from an EMBL/GenBank/DDBJ whole genome shotgun (WGS) entry which is preliminary data.</text>
</comment>
<gene>
    <name evidence="7" type="ORF">FF38_05737</name>
</gene>
<dbReference type="OrthoDB" id="5960141at2759"/>
<dbReference type="GO" id="GO:0005634">
    <property type="term" value="C:nucleus"/>
    <property type="evidence" value="ECO:0007669"/>
    <property type="project" value="TreeGrafter"/>
</dbReference>
<dbReference type="AlphaFoldDB" id="A0A0L0C8F8"/>
<name>A0A0L0C8F8_LUCCU</name>
<dbReference type="PANTHER" id="PTHR13966">
    <property type="entry name" value="ENDONUCLEASE RELATED"/>
    <property type="match status" value="1"/>
</dbReference>
<dbReference type="GO" id="GO:0004521">
    <property type="term" value="F:RNA endonuclease activity"/>
    <property type="evidence" value="ECO:0007669"/>
    <property type="project" value="TreeGrafter"/>
</dbReference>
<dbReference type="EMBL" id="JRES01000760">
    <property type="protein sequence ID" value="KNC28512.1"/>
    <property type="molecule type" value="Genomic_DNA"/>
</dbReference>
<proteinExistence type="inferred from homology"/>
<dbReference type="InterPro" id="IPR044925">
    <property type="entry name" value="His-Me_finger_sf"/>
</dbReference>
<dbReference type="GO" id="GO:0006309">
    <property type="term" value="P:apoptotic DNA fragmentation"/>
    <property type="evidence" value="ECO:0007669"/>
    <property type="project" value="TreeGrafter"/>
</dbReference>
<dbReference type="CDD" id="cd00091">
    <property type="entry name" value="NUC"/>
    <property type="match status" value="1"/>
</dbReference>
<comment type="similarity">
    <text evidence="1">Belongs to the DNA/RNA non-specific endonuclease family.</text>
</comment>
<evidence type="ECO:0000313" key="8">
    <source>
        <dbReference type="Proteomes" id="UP000037069"/>
    </source>
</evidence>
<dbReference type="GO" id="GO:0046872">
    <property type="term" value="F:metal ion binding"/>
    <property type="evidence" value="ECO:0007669"/>
    <property type="project" value="UniProtKB-KW"/>
</dbReference>
<evidence type="ECO:0000256" key="3">
    <source>
        <dbReference type="ARBA" id="ARBA00022759"/>
    </source>
</evidence>
<evidence type="ECO:0000256" key="2">
    <source>
        <dbReference type="ARBA" id="ARBA00022722"/>
    </source>
</evidence>
<sequence>MEEEELTDIVEIPRSGNINNAGCSLSLRNDLKNAKMPLLITPGTTLFYPYDENGFINVNFNRAIELVCTRGFANPDQPTTTITFAFCIRGQMFNITNSSMDLGTVACTGWNDVTVANLSNSCNGGTKFLDVGFQLAPMRFASVYQVCFNEEYEVTRYVQHTLYKGANNYQNSERPNKFLKAGFFGGEELDVIYTKQTQRVLLNRILGQDSTKYFNDNNYYLSKGHLAAKADFVYASQQRTTFLYINTAPQWQSFNGGNWLAVENGLRQWVDTKKRDLLCWTGVYGVTSLTGEMMTDVELFLYEDNDKHFHLPIPKLFFRVAVEPISKLGVVLVGVNNPHVSLDVIKRSYVLCEDVSHKISYINWKRLDLKNGYSYACEVNEFRKVVTHLPTFDVRGLLV</sequence>
<reference evidence="7 8" key="1">
    <citation type="journal article" date="2015" name="Nat. Commun.">
        <title>Lucilia cuprina genome unlocks parasitic fly biology to underpin future interventions.</title>
        <authorList>
            <person name="Anstead C.A."/>
            <person name="Korhonen P.K."/>
            <person name="Young N.D."/>
            <person name="Hall R.S."/>
            <person name="Jex A.R."/>
            <person name="Murali S.C."/>
            <person name="Hughes D.S."/>
            <person name="Lee S.F."/>
            <person name="Perry T."/>
            <person name="Stroehlein A.J."/>
            <person name="Ansell B.R."/>
            <person name="Breugelmans B."/>
            <person name="Hofmann A."/>
            <person name="Qu J."/>
            <person name="Dugan S."/>
            <person name="Lee S.L."/>
            <person name="Chao H."/>
            <person name="Dinh H."/>
            <person name="Han Y."/>
            <person name="Doddapaneni H.V."/>
            <person name="Worley K.C."/>
            <person name="Muzny D.M."/>
            <person name="Ioannidis P."/>
            <person name="Waterhouse R.M."/>
            <person name="Zdobnov E.M."/>
            <person name="James P.J."/>
            <person name="Bagnall N.H."/>
            <person name="Kotze A.C."/>
            <person name="Gibbs R.A."/>
            <person name="Richards S."/>
            <person name="Batterham P."/>
            <person name="Gasser R.B."/>
        </authorList>
    </citation>
    <scope>NUCLEOTIDE SEQUENCE [LARGE SCALE GENOMIC DNA]</scope>
    <source>
        <strain evidence="7 8">LS</strain>
        <tissue evidence="7">Full body</tissue>
    </source>
</reference>
<dbReference type="InterPro" id="IPR001604">
    <property type="entry name" value="Endo_G_ENPP1-like_dom"/>
</dbReference>
<keyword evidence="5" id="KW-0479">Metal-binding</keyword>
<evidence type="ECO:0000259" key="6">
    <source>
        <dbReference type="SMART" id="SM00892"/>
    </source>
</evidence>
<dbReference type="InterPro" id="IPR044929">
    <property type="entry name" value="DNA/RNA_non-sp_Endonuclease_sf"/>
</dbReference>
<evidence type="ECO:0000256" key="1">
    <source>
        <dbReference type="ARBA" id="ARBA00010052"/>
    </source>
</evidence>
<keyword evidence="2" id="KW-0540">Nuclease</keyword>
<feature type="domain" description="DNA/RNA non-specific endonuclease/pyrophosphatase/phosphodiesterase" evidence="6">
    <location>
        <begin position="140"/>
        <end position="382"/>
    </location>
</feature>
<dbReference type="Gene3D" id="3.40.570.10">
    <property type="entry name" value="Extracellular Endonuclease, subunit A"/>
    <property type="match status" value="1"/>
</dbReference>
<keyword evidence="8" id="KW-1185">Reference proteome</keyword>
<accession>A0A0L0C8F8</accession>
<keyword evidence="3" id="KW-0378">Hydrolase</keyword>
<dbReference type="SUPFAM" id="SSF54060">
    <property type="entry name" value="His-Me finger endonucleases"/>
    <property type="match status" value="1"/>
</dbReference>
<evidence type="ECO:0000313" key="7">
    <source>
        <dbReference type="EMBL" id="KNC28512.1"/>
    </source>
</evidence>
<evidence type="ECO:0000256" key="4">
    <source>
        <dbReference type="PIRSR" id="PIRSR640255-1"/>
    </source>
</evidence>
<dbReference type="Pfam" id="PF01223">
    <property type="entry name" value="Endonuclease_NS"/>
    <property type="match status" value="1"/>
</dbReference>
<protein>
    <recommendedName>
        <fullName evidence="6">DNA/RNA non-specific endonuclease/pyrophosphatase/phosphodiesterase domain-containing protein</fullName>
    </recommendedName>
</protein>
<feature type="active site" description="Proton acceptor" evidence="4">
    <location>
        <position position="225"/>
    </location>
</feature>
<dbReference type="PANTHER" id="PTHR13966:SF19">
    <property type="entry name" value="NUCLEASE EXOG, MITOCHONDRIAL"/>
    <property type="match status" value="1"/>
</dbReference>
<dbReference type="GO" id="GO:0005743">
    <property type="term" value="C:mitochondrial inner membrane"/>
    <property type="evidence" value="ECO:0007669"/>
    <property type="project" value="TreeGrafter"/>
</dbReference>
<evidence type="ECO:0000256" key="5">
    <source>
        <dbReference type="PIRSR" id="PIRSR640255-2"/>
    </source>
</evidence>
<dbReference type="GO" id="GO:0003676">
    <property type="term" value="F:nucleic acid binding"/>
    <property type="evidence" value="ECO:0007669"/>
    <property type="project" value="InterPro"/>
</dbReference>
<keyword evidence="3" id="KW-0255">Endonuclease</keyword>
<dbReference type="FunFam" id="3.40.570.10:FF:000007">
    <property type="entry name" value="Alkaline nuclease"/>
    <property type="match status" value="1"/>
</dbReference>
<organism evidence="7 8">
    <name type="scientific">Lucilia cuprina</name>
    <name type="common">Green bottle fly</name>
    <name type="synonym">Australian sheep blowfly</name>
    <dbReference type="NCBI Taxonomy" id="7375"/>
    <lineage>
        <taxon>Eukaryota</taxon>
        <taxon>Metazoa</taxon>
        <taxon>Ecdysozoa</taxon>
        <taxon>Arthropoda</taxon>
        <taxon>Hexapoda</taxon>
        <taxon>Insecta</taxon>
        <taxon>Pterygota</taxon>
        <taxon>Neoptera</taxon>
        <taxon>Endopterygota</taxon>
        <taxon>Diptera</taxon>
        <taxon>Brachycera</taxon>
        <taxon>Muscomorpha</taxon>
        <taxon>Oestroidea</taxon>
        <taxon>Calliphoridae</taxon>
        <taxon>Luciliinae</taxon>
        <taxon>Lucilia</taxon>
    </lineage>
</organism>
<dbReference type="GO" id="GO:0000014">
    <property type="term" value="F:single-stranded DNA endodeoxyribonuclease activity"/>
    <property type="evidence" value="ECO:0007669"/>
    <property type="project" value="TreeGrafter"/>
</dbReference>
<feature type="binding site" evidence="5">
    <location>
        <position position="255"/>
    </location>
    <ligand>
        <name>Mg(2+)</name>
        <dbReference type="ChEBI" id="CHEBI:18420"/>
        <note>catalytic</note>
    </ligand>
</feature>
<dbReference type="InterPro" id="IPR040255">
    <property type="entry name" value="Non-specific_endonuclease"/>
</dbReference>
<dbReference type="STRING" id="7375.A0A0L0C8F8"/>
<dbReference type="OMA" id="ICNDVSD"/>
<dbReference type="SMART" id="SM00892">
    <property type="entry name" value="Endonuclease_NS"/>
    <property type="match status" value="1"/>
</dbReference>
<dbReference type="Proteomes" id="UP000037069">
    <property type="component" value="Unassembled WGS sequence"/>
</dbReference>